<keyword evidence="2" id="KW-0472">Membrane</keyword>
<dbReference type="AlphaFoldDB" id="A0A6J6M9Q1"/>
<feature type="domain" description="Prepilin type IV endopeptidase peptidase" evidence="3">
    <location>
        <begin position="12"/>
        <end position="123"/>
    </location>
</feature>
<dbReference type="GO" id="GO:0005886">
    <property type="term" value="C:plasma membrane"/>
    <property type="evidence" value="ECO:0007669"/>
    <property type="project" value="TreeGrafter"/>
</dbReference>
<evidence type="ECO:0000259" key="3">
    <source>
        <dbReference type="Pfam" id="PF01478"/>
    </source>
</evidence>
<keyword evidence="2" id="KW-0812">Transmembrane</keyword>
<name>A0A6J6M9Q1_9ZZZZ</name>
<dbReference type="GO" id="GO:0004190">
    <property type="term" value="F:aspartic-type endopeptidase activity"/>
    <property type="evidence" value="ECO:0007669"/>
    <property type="project" value="InterPro"/>
</dbReference>
<dbReference type="PANTHER" id="PTHR30487">
    <property type="entry name" value="TYPE 4 PREPILIN-LIKE PROTEINS LEADER PEPTIDE-PROCESSING ENZYME"/>
    <property type="match status" value="1"/>
</dbReference>
<feature type="transmembrane region" description="Helical" evidence="2">
    <location>
        <begin position="59"/>
        <end position="80"/>
    </location>
</feature>
<dbReference type="GO" id="GO:0006465">
    <property type="term" value="P:signal peptide processing"/>
    <property type="evidence" value="ECO:0007669"/>
    <property type="project" value="TreeGrafter"/>
</dbReference>
<dbReference type="EMBL" id="CAEZWW010000057">
    <property type="protein sequence ID" value="CAB4670967.1"/>
    <property type="molecule type" value="Genomic_DNA"/>
</dbReference>
<protein>
    <submittedName>
        <fullName evidence="4">Unannotated protein</fullName>
    </submittedName>
</protein>
<dbReference type="Gene3D" id="1.20.120.1220">
    <property type="match status" value="1"/>
</dbReference>
<keyword evidence="2" id="KW-1133">Transmembrane helix</keyword>
<dbReference type="InterPro" id="IPR000045">
    <property type="entry name" value="Prepilin_IV_endopep_pep"/>
</dbReference>
<reference evidence="4" key="1">
    <citation type="submission" date="2020-05" db="EMBL/GenBank/DDBJ databases">
        <authorList>
            <person name="Chiriac C."/>
            <person name="Salcher M."/>
            <person name="Ghai R."/>
            <person name="Kavagutti S V."/>
        </authorList>
    </citation>
    <scope>NUCLEOTIDE SEQUENCE</scope>
</reference>
<accession>A0A6J6M9Q1</accession>
<proteinExistence type="inferred from homology"/>
<organism evidence="4">
    <name type="scientific">freshwater metagenome</name>
    <dbReference type="NCBI Taxonomy" id="449393"/>
    <lineage>
        <taxon>unclassified sequences</taxon>
        <taxon>metagenomes</taxon>
        <taxon>ecological metagenomes</taxon>
    </lineage>
</organism>
<dbReference type="InterPro" id="IPR050882">
    <property type="entry name" value="Prepilin_peptidase/N-MTase"/>
</dbReference>
<dbReference type="Pfam" id="PF01478">
    <property type="entry name" value="Peptidase_A24"/>
    <property type="match status" value="1"/>
</dbReference>
<gene>
    <name evidence="4" type="ORF">UFOPK2310_00609</name>
</gene>
<dbReference type="PANTHER" id="PTHR30487:SF0">
    <property type="entry name" value="PREPILIN LEADER PEPTIDASE_N-METHYLTRANSFERASE-RELATED"/>
    <property type="match status" value="1"/>
</dbReference>
<feature type="transmembrane region" description="Helical" evidence="2">
    <location>
        <begin position="106"/>
        <end position="128"/>
    </location>
</feature>
<evidence type="ECO:0000313" key="4">
    <source>
        <dbReference type="EMBL" id="CAB4670967.1"/>
    </source>
</evidence>
<feature type="transmembrane region" description="Helical" evidence="2">
    <location>
        <begin position="35"/>
        <end position="52"/>
    </location>
</feature>
<comment type="similarity">
    <text evidence="1">Belongs to the peptidase A24 family.</text>
</comment>
<evidence type="ECO:0000256" key="1">
    <source>
        <dbReference type="ARBA" id="ARBA00005801"/>
    </source>
</evidence>
<evidence type="ECO:0000256" key="2">
    <source>
        <dbReference type="SAM" id="Phobius"/>
    </source>
</evidence>
<feature type="transmembrane region" description="Helical" evidence="2">
    <location>
        <begin position="135"/>
        <end position="154"/>
    </location>
</feature>
<sequence>MTVVWGIAAWLSFAGFGIALSVIDIREHRLPNKLLAIAAIVGFAAVAASAFSSGEFGGLLRAVIGSLVIFGALLVVAVIAPRGLGMGDVKLGALTGLYLGWLGWSWLFWGTFIGFCLGAVWAVALIILKRAQSSTPIAFGPFLILGVVVSALLAI</sequence>